<dbReference type="KEGG" id="can:Cyan10605_3555"/>
<dbReference type="RefSeq" id="WP_015221303.1">
    <property type="nucleotide sequence ID" value="NC_019777.1"/>
</dbReference>
<keyword evidence="2" id="KW-1185">Reference proteome</keyword>
<dbReference type="eggNOG" id="ENOG5033G18">
    <property type="taxonomic scope" value="Bacteria"/>
</dbReference>
<protein>
    <submittedName>
        <fullName evidence="1">Uncharacterized protein</fullName>
    </submittedName>
</protein>
<dbReference type="Proteomes" id="UP000010480">
    <property type="component" value="Plasmid pCYAN10605.01"/>
</dbReference>
<reference evidence="2" key="1">
    <citation type="journal article" date="2013" name="Proc. Natl. Acad. Sci. U.S.A.">
        <title>Improving the coverage of the cyanobacterial phylum using diversity-driven genome sequencing.</title>
        <authorList>
            <person name="Shih P.M."/>
            <person name="Wu D."/>
            <person name="Latifi A."/>
            <person name="Axen S.D."/>
            <person name="Fewer D.P."/>
            <person name="Talla E."/>
            <person name="Calteau A."/>
            <person name="Cai F."/>
            <person name="Tandeau de Marsac N."/>
            <person name="Rippka R."/>
            <person name="Herdman M."/>
            <person name="Sivonen K."/>
            <person name="Coursin T."/>
            <person name="Laurent T."/>
            <person name="Goodwin L."/>
            <person name="Nolan M."/>
            <person name="Davenport K.W."/>
            <person name="Han C.S."/>
            <person name="Rubin E.M."/>
            <person name="Eisen J.A."/>
            <person name="Woyke T."/>
            <person name="Gugger M."/>
            <person name="Kerfeld C.A."/>
        </authorList>
    </citation>
    <scope>NUCLEOTIDE SEQUENCE [LARGE SCALE GENOMIC DNA]</scope>
    <source>
        <strain evidence="2">PCC 10605</strain>
        <plasmid evidence="2">Plasmid pCYAN10605.01</plasmid>
    </source>
</reference>
<sequence>MNIITENGFAVRIPEIPSRYRANCSKDYGCFVHGDTKGKSSRQAEKEGLTKGHFVEMALCWVDKKVLTFEPNYINEPFTEIWGIPVAGEMKTQFPDNASELSTFLIHRQSKDKLSALIELFSREAFTQWVSEGMNGDANEFAINKAKEAFFTNIFRFEMTQNECKYGVYYYLKSSCRKAENELENKALIIAKEIHEEQLKGLGYCTDSRLEINQEKSLLISAENKEEIEIGQLNGKAKKALTNAK</sequence>
<accession>K9ZB35</accession>
<proteinExistence type="predicted"/>
<evidence type="ECO:0000313" key="2">
    <source>
        <dbReference type="Proteomes" id="UP000010480"/>
    </source>
</evidence>
<keyword evidence="1" id="KW-0614">Plasmid</keyword>
<dbReference type="AlphaFoldDB" id="K9ZB35"/>
<gene>
    <name evidence="1" type="ordered locus">Cyan10605_3555</name>
</gene>
<evidence type="ECO:0000313" key="1">
    <source>
        <dbReference type="EMBL" id="AFZ55588.1"/>
    </source>
</evidence>
<geneLocation type="plasmid" evidence="1 2">
    <name>pCYAN10605.01</name>
</geneLocation>
<dbReference type="OrthoDB" id="448899at2"/>
<name>K9ZB35_CYAAP</name>
<dbReference type="EMBL" id="CP003948">
    <property type="protein sequence ID" value="AFZ55588.1"/>
    <property type="molecule type" value="Genomic_DNA"/>
</dbReference>
<dbReference type="HOGENOM" id="CLU_1132131_0_0_3"/>
<organism evidence="1 2">
    <name type="scientific">Cyanobacterium aponinum (strain PCC 10605)</name>
    <dbReference type="NCBI Taxonomy" id="755178"/>
    <lineage>
        <taxon>Bacteria</taxon>
        <taxon>Bacillati</taxon>
        <taxon>Cyanobacteriota</taxon>
        <taxon>Cyanophyceae</taxon>
        <taxon>Oscillatoriophycideae</taxon>
        <taxon>Chroococcales</taxon>
        <taxon>Geminocystaceae</taxon>
        <taxon>Cyanobacterium</taxon>
    </lineage>
</organism>